<feature type="transmembrane region" description="Helical" evidence="1">
    <location>
        <begin position="81"/>
        <end position="103"/>
    </location>
</feature>
<proteinExistence type="predicted"/>
<evidence type="ECO:0000313" key="3">
    <source>
        <dbReference type="Proteomes" id="UP000286716"/>
    </source>
</evidence>
<protein>
    <submittedName>
        <fullName evidence="2">Uncharacterized protein</fullName>
    </submittedName>
</protein>
<feature type="transmembrane region" description="Helical" evidence="1">
    <location>
        <begin position="142"/>
        <end position="160"/>
    </location>
</feature>
<gene>
    <name evidence="2" type="ORF">DMA12_23630</name>
</gene>
<evidence type="ECO:0000313" key="2">
    <source>
        <dbReference type="EMBL" id="RSM41614.1"/>
    </source>
</evidence>
<feature type="transmembrane region" description="Helical" evidence="1">
    <location>
        <begin position="109"/>
        <end position="130"/>
    </location>
</feature>
<evidence type="ECO:0000256" key="1">
    <source>
        <dbReference type="SAM" id="Phobius"/>
    </source>
</evidence>
<dbReference type="Proteomes" id="UP000286716">
    <property type="component" value="Unassembled WGS sequence"/>
</dbReference>
<keyword evidence="3" id="KW-1185">Reference proteome</keyword>
<reference evidence="2 3" key="1">
    <citation type="submission" date="2018-05" db="EMBL/GenBank/DDBJ databases">
        <title>Evolution of GPA BGCs.</title>
        <authorList>
            <person name="Waglechner N."/>
            <person name="Wright G.D."/>
        </authorList>
    </citation>
    <scope>NUCLEOTIDE SEQUENCE [LARGE SCALE GENOMIC DNA]</scope>
    <source>
        <strain evidence="2 3">DSM 5908</strain>
    </source>
</reference>
<accession>A0A428WEV0</accession>
<name>A0A428WEV0_AMYBA</name>
<keyword evidence="1" id="KW-0812">Transmembrane</keyword>
<dbReference type="AlphaFoldDB" id="A0A428WEV0"/>
<keyword evidence="1" id="KW-1133">Transmembrane helix</keyword>
<feature type="transmembrane region" description="Helical" evidence="1">
    <location>
        <begin position="372"/>
        <end position="392"/>
    </location>
</feature>
<dbReference type="EMBL" id="QHHU01000033">
    <property type="protein sequence ID" value="RSM41614.1"/>
    <property type="molecule type" value="Genomic_DNA"/>
</dbReference>
<keyword evidence="1" id="KW-0472">Membrane</keyword>
<organism evidence="2 3">
    <name type="scientific">Amycolatopsis balhimycina DSM 5908</name>
    <dbReference type="NCBI Taxonomy" id="1081091"/>
    <lineage>
        <taxon>Bacteria</taxon>
        <taxon>Bacillati</taxon>
        <taxon>Actinomycetota</taxon>
        <taxon>Actinomycetes</taxon>
        <taxon>Pseudonocardiales</taxon>
        <taxon>Pseudonocardiaceae</taxon>
        <taxon>Amycolatopsis</taxon>
    </lineage>
</organism>
<comment type="caution">
    <text evidence="2">The sequence shown here is derived from an EMBL/GenBank/DDBJ whole genome shotgun (WGS) entry which is preliminary data.</text>
</comment>
<feature type="transmembrane region" description="Helical" evidence="1">
    <location>
        <begin position="337"/>
        <end position="360"/>
    </location>
</feature>
<feature type="transmembrane region" description="Helical" evidence="1">
    <location>
        <begin position="166"/>
        <end position="187"/>
    </location>
</feature>
<sequence>MLISYAKGRFLMSALGLRWTYYRLLREKSDRDVQAASTVTRSLKPGDPELLLDRIRDSTLRVGGYQIWGDVQKGDEIVDRAVAFVIVAVLSSTLGETLFYVDGSFWRRLLYAVVALLTALVVTAIGLVLSGARAPTSRMARTLSGLLGLGALTGAAWWLLRWQSVWGLGLSSGIFNAAAALFALGLLRQIGNALVEAAYRISWSRWTTDEIIQTLAGTHWNLLNVPEPDCFPIASHYLEHVAGCIERFLPRILTLTFTPTNSSSITQHTQREFAEIAARIRLLAKECLLPTATTRASVADKVANLLISAAQGRWGEWETSPVEEIERAARWRSWISGALRFGLGLLPLVLVTLGALYLYRTNPASPLLKAEVLAPVLVATLGFFTASLSSGFTSEKEKAGRRPKAFRVRGRS</sequence>